<name>A0A0B7BDT1_9EUPU</name>
<protein>
    <submittedName>
        <fullName evidence="2">Uncharacterized protein</fullName>
    </submittedName>
</protein>
<feature type="region of interest" description="Disordered" evidence="1">
    <location>
        <begin position="135"/>
        <end position="162"/>
    </location>
</feature>
<evidence type="ECO:0000256" key="1">
    <source>
        <dbReference type="SAM" id="MobiDB-lite"/>
    </source>
</evidence>
<accession>A0A0B7BDT1</accession>
<feature type="non-terminal residue" evidence="2">
    <location>
        <position position="307"/>
    </location>
</feature>
<feature type="non-terminal residue" evidence="2">
    <location>
        <position position="1"/>
    </location>
</feature>
<organism evidence="2">
    <name type="scientific">Arion vulgaris</name>
    <dbReference type="NCBI Taxonomy" id="1028688"/>
    <lineage>
        <taxon>Eukaryota</taxon>
        <taxon>Metazoa</taxon>
        <taxon>Spiralia</taxon>
        <taxon>Lophotrochozoa</taxon>
        <taxon>Mollusca</taxon>
        <taxon>Gastropoda</taxon>
        <taxon>Heterobranchia</taxon>
        <taxon>Euthyneura</taxon>
        <taxon>Panpulmonata</taxon>
        <taxon>Eupulmonata</taxon>
        <taxon>Stylommatophora</taxon>
        <taxon>Helicina</taxon>
        <taxon>Arionoidea</taxon>
        <taxon>Arionidae</taxon>
        <taxon>Arion</taxon>
    </lineage>
</organism>
<dbReference type="EMBL" id="HACG01044167">
    <property type="protein sequence ID" value="CEK91032.1"/>
    <property type="molecule type" value="Transcribed_RNA"/>
</dbReference>
<sequence>HENIFFEGVRQSSFLNFQQRFIANVQKLTNGGYSSSSDDEDDVLDNTILKEIDTSHKLAASQVISKLASNNVVKHEHSIAKDNLWTGQSAAGDTVCVLPIQCDRSEFKRSSAIMTVEKDQDDEWLHMKEQSSFTVKDTSSNLHDEGTSSCGPTFQNSQEGINKSQETKIEKIKQSLEVDNEDNKMLLKNTAVKESTFCQQDYFGNSIIASITNSNYTKDDDDKEDYLKCQMGFFEDISSDSDSNDTIITDNYIGKENMFHRYSTNLYPSLPYNVSSTDRFVTSVTTTKSILAQEINHVVTSDALKSC</sequence>
<proteinExistence type="predicted"/>
<dbReference type="AlphaFoldDB" id="A0A0B7BDT1"/>
<reference evidence="2" key="1">
    <citation type="submission" date="2014-12" db="EMBL/GenBank/DDBJ databases">
        <title>Insight into the proteome of Arion vulgaris.</title>
        <authorList>
            <person name="Aradska J."/>
            <person name="Bulat T."/>
            <person name="Smidak R."/>
            <person name="Sarate P."/>
            <person name="Gangsoo J."/>
            <person name="Sialana F."/>
            <person name="Bilban M."/>
            <person name="Lubec G."/>
        </authorList>
    </citation>
    <scope>NUCLEOTIDE SEQUENCE</scope>
    <source>
        <tissue evidence="2">Skin</tissue>
    </source>
</reference>
<evidence type="ECO:0000313" key="2">
    <source>
        <dbReference type="EMBL" id="CEK91032.1"/>
    </source>
</evidence>
<gene>
    <name evidence="2" type="primary">ORF180579</name>
</gene>